<accession>A0A5C6VU89</accession>
<dbReference type="RefSeq" id="WP_147234175.1">
    <property type="nucleotide sequence ID" value="NZ_VOQS01000001.1"/>
</dbReference>
<name>A0A5C6VU89_9BURK</name>
<organism evidence="1 2">
    <name type="scientific">Paraburkholderia azotifigens</name>
    <dbReference type="NCBI Taxonomy" id="2057004"/>
    <lineage>
        <taxon>Bacteria</taxon>
        <taxon>Pseudomonadati</taxon>
        <taxon>Pseudomonadota</taxon>
        <taxon>Betaproteobacteria</taxon>
        <taxon>Burkholderiales</taxon>
        <taxon>Burkholderiaceae</taxon>
        <taxon>Paraburkholderia</taxon>
    </lineage>
</organism>
<proteinExistence type="predicted"/>
<dbReference type="AlphaFoldDB" id="A0A5C6VU89"/>
<dbReference type="EMBL" id="VOQS01000001">
    <property type="protein sequence ID" value="TXC88161.1"/>
    <property type="molecule type" value="Genomic_DNA"/>
</dbReference>
<gene>
    <name evidence="1" type="ORF">FRZ40_11530</name>
</gene>
<protein>
    <submittedName>
        <fullName evidence="1">Uncharacterized protein</fullName>
    </submittedName>
</protein>
<evidence type="ECO:0000313" key="2">
    <source>
        <dbReference type="Proteomes" id="UP000321776"/>
    </source>
</evidence>
<sequence length="272" mass="30507">MVNAHIYQIFYSDQTRSTLDKGFIPLDNVGQRPDWREYWPIRNFLLNNTLDDAAFYGFLSPKFAAKTNLEASDVHAFLATVPESTDIVSFSPFFDAGALFTNVFLQGAQGHPNAWGPFEEVVRLIKPDVELSTLIMDSSNSVYCNYFVAKPRFWRHWLRLAETIFAIAEANGTPLAFALNGAARHAQGDTPVKTFLIERLVSLILATEKHWQFASFNPLQLPLVYPGAAQAAQELVMLDALKRAAVGSGRAEYMTVWSQLRERVVASMTAPR</sequence>
<comment type="caution">
    <text evidence="1">The sequence shown here is derived from an EMBL/GenBank/DDBJ whole genome shotgun (WGS) entry which is preliminary data.</text>
</comment>
<dbReference type="Proteomes" id="UP000321776">
    <property type="component" value="Unassembled WGS sequence"/>
</dbReference>
<reference evidence="1 2" key="1">
    <citation type="journal article" date="2018" name="Int. J. Syst. Evol. Microbiol.">
        <title>Paraburkholderia azotifigens sp. nov., a nitrogen-fixing bacterium isolated from paddy soil.</title>
        <authorList>
            <person name="Choi G.M."/>
            <person name="Im W.T."/>
        </authorList>
    </citation>
    <scope>NUCLEOTIDE SEQUENCE [LARGE SCALE GENOMIC DNA]</scope>
    <source>
        <strain evidence="1 2">NF 2-5-3</strain>
    </source>
</reference>
<evidence type="ECO:0000313" key="1">
    <source>
        <dbReference type="EMBL" id="TXC88161.1"/>
    </source>
</evidence>